<dbReference type="Proteomes" id="UP000001542">
    <property type="component" value="Unassembled WGS sequence"/>
</dbReference>
<evidence type="ECO:0000256" key="2">
    <source>
        <dbReference type="ARBA" id="ARBA00023043"/>
    </source>
</evidence>
<dbReference type="PANTHER" id="PTHR24188:SF29">
    <property type="entry name" value="GH09064P"/>
    <property type="match status" value="1"/>
</dbReference>
<sequence>MNLNYECIAAHISDYITLENFFDTFDIEDIKKIMKYSKLTADQYITLLKQSHTTISANKLYIFTRNAHVIIQNMEEFISTLKSIKKYMKFKIFNGIIGILDEKEKEPHDSREEIQKHQEELKEIQDQIQNSAKEAYVNQLTKTTVFRENL</sequence>
<gene>
    <name evidence="3" type="ORF">TVAG_276750</name>
</gene>
<dbReference type="VEuPathDB" id="TrichDB:TVAGG3_0118870"/>
<dbReference type="SMR" id="A2FFE4"/>
<dbReference type="KEGG" id="tva:4754162"/>
<dbReference type="RefSeq" id="XP_001309320.1">
    <property type="nucleotide sequence ID" value="XM_001309319.1"/>
</dbReference>
<reference evidence="3" key="1">
    <citation type="submission" date="2006-10" db="EMBL/GenBank/DDBJ databases">
        <authorList>
            <person name="Amadeo P."/>
            <person name="Zhao Q."/>
            <person name="Wortman J."/>
            <person name="Fraser-Liggett C."/>
            <person name="Carlton J."/>
        </authorList>
    </citation>
    <scope>NUCLEOTIDE SEQUENCE</scope>
    <source>
        <strain evidence="3">G3</strain>
    </source>
</reference>
<dbReference type="PANTHER" id="PTHR24188">
    <property type="entry name" value="ANKYRIN REPEAT PROTEIN"/>
    <property type="match status" value="1"/>
</dbReference>
<keyword evidence="2" id="KW-0040">ANK repeat</keyword>
<evidence type="ECO:0000313" key="4">
    <source>
        <dbReference type="Proteomes" id="UP000001542"/>
    </source>
</evidence>
<accession>A2FFE4</accession>
<evidence type="ECO:0000313" key="3">
    <source>
        <dbReference type="EMBL" id="EAX96390.1"/>
    </source>
</evidence>
<proteinExistence type="predicted"/>
<dbReference type="EMBL" id="DS113761">
    <property type="protein sequence ID" value="EAX96390.1"/>
    <property type="molecule type" value="Genomic_DNA"/>
</dbReference>
<protein>
    <submittedName>
        <fullName evidence="3">Uncharacterized protein</fullName>
    </submittedName>
</protein>
<keyword evidence="1" id="KW-0677">Repeat</keyword>
<evidence type="ECO:0000256" key="1">
    <source>
        <dbReference type="ARBA" id="ARBA00022737"/>
    </source>
</evidence>
<reference evidence="3" key="2">
    <citation type="journal article" date="2007" name="Science">
        <title>Draft genome sequence of the sexually transmitted pathogen Trichomonas vaginalis.</title>
        <authorList>
            <person name="Carlton J.M."/>
            <person name="Hirt R.P."/>
            <person name="Silva J.C."/>
            <person name="Delcher A.L."/>
            <person name="Schatz M."/>
            <person name="Zhao Q."/>
            <person name="Wortman J.R."/>
            <person name="Bidwell S.L."/>
            <person name="Alsmark U.C.M."/>
            <person name="Besteiro S."/>
            <person name="Sicheritz-Ponten T."/>
            <person name="Noel C.J."/>
            <person name="Dacks J.B."/>
            <person name="Foster P.G."/>
            <person name="Simillion C."/>
            <person name="Van de Peer Y."/>
            <person name="Miranda-Saavedra D."/>
            <person name="Barton G.J."/>
            <person name="Westrop G.D."/>
            <person name="Mueller S."/>
            <person name="Dessi D."/>
            <person name="Fiori P.L."/>
            <person name="Ren Q."/>
            <person name="Paulsen I."/>
            <person name="Zhang H."/>
            <person name="Bastida-Corcuera F.D."/>
            <person name="Simoes-Barbosa A."/>
            <person name="Brown M.T."/>
            <person name="Hayes R.D."/>
            <person name="Mukherjee M."/>
            <person name="Okumura C.Y."/>
            <person name="Schneider R."/>
            <person name="Smith A.J."/>
            <person name="Vanacova S."/>
            <person name="Villalvazo M."/>
            <person name="Haas B.J."/>
            <person name="Pertea M."/>
            <person name="Feldblyum T.V."/>
            <person name="Utterback T.R."/>
            <person name="Shu C.L."/>
            <person name="Osoegawa K."/>
            <person name="de Jong P.J."/>
            <person name="Hrdy I."/>
            <person name="Horvathova L."/>
            <person name="Zubacova Z."/>
            <person name="Dolezal P."/>
            <person name="Malik S.B."/>
            <person name="Logsdon J.M. Jr."/>
            <person name="Henze K."/>
            <person name="Gupta A."/>
            <person name="Wang C.C."/>
            <person name="Dunne R.L."/>
            <person name="Upcroft J.A."/>
            <person name="Upcroft P."/>
            <person name="White O."/>
            <person name="Salzberg S.L."/>
            <person name="Tang P."/>
            <person name="Chiu C.-H."/>
            <person name="Lee Y.-S."/>
            <person name="Embley T.M."/>
            <person name="Coombs G.H."/>
            <person name="Mottram J.C."/>
            <person name="Tachezy J."/>
            <person name="Fraser-Liggett C.M."/>
            <person name="Johnson P.J."/>
        </authorList>
    </citation>
    <scope>NUCLEOTIDE SEQUENCE [LARGE SCALE GENOMIC DNA]</scope>
    <source>
        <strain evidence="3">G3</strain>
    </source>
</reference>
<dbReference type="AlphaFoldDB" id="A2FFE4"/>
<dbReference type="InParanoid" id="A2FFE4"/>
<name>A2FFE4_TRIV3</name>
<dbReference type="VEuPathDB" id="TrichDB:TVAG_276750"/>
<organism evidence="3 4">
    <name type="scientific">Trichomonas vaginalis (strain ATCC PRA-98 / G3)</name>
    <dbReference type="NCBI Taxonomy" id="412133"/>
    <lineage>
        <taxon>Eukaryota</taxon>
        <taxon>Metamonada</taxon>
        <taxon>Parabasalia</taxon>
        <taxon>Trichomonadida</taxon>
        <taxon>Trichomonadidae</taxon>
        <taxon>Trichomonas</taxon>
    </lineage>
</organism>
<keyword evidence="4" id="KW-1185">Reference proteome</keyword>